<organism evidence="2 3">
    <name type="scientific">Symbiodinium necroappetens</name>
    <dbReference type="NCBI Taxonomy" id="1628268"/>
    <lineage>
        <taxon>Eukaryota</taxon>
        <taxon>Sar</taxon>
        <taxon>Alveolata</taxon>
        <taxon>Dinophyceae</taxon>
        <taxon>Suessiales</taxon>
        <taxon>Symbiodiniaceae</taxon>
        <taxon>Symbiodinium</taxon>
    </lineage>
</organism>
<evidence type="ECO:0000256" key="1">
    <source>
        <dbReference type="SAM" id="Phobius"/>
    </source>
</evidence>
<name>A0A812LZ86_9DINO</name>
<dbReference type="EMBL" id="CAJNJA010009981">
    <property type="protein sequence ID" value="CAE7252596.1"/>
    <property type="molecule type" value="Genomic_DNA"/>
</dbReference>
<accession>A0A812LZ86</accession>
<sequence>VSAQLSRHELRDLSSLQGLSGPSLDPIPSASGRAVLLSAFAQWLRETSGCILDQLLEARPFETERFVDWLILYGRDLYGSGRPYWHFSETINALTARKPVLRRACQGAWDLAFTWLSEEPSTHHVALPAILLLVILASCLAWGWLAEGALFALSWGALLRVSEATAATRRHLVFPEDALFMQSYILIIIDQPKTRGRAAKHQSSKLEQADLVELVSLAFEKYSKTSRLWPFTNQTLRRRLDY</sequence>
<feature type="transmembrane region" description="Helical" evidence="1">
    <location>
        <begin position="125"/>
        <end position="145"/>
    </location>
</feature>
<dbReference type="Proteomes" id="UP000601435">
    <property type="component" value="Unassembled WGS sequence"/>
</dbReference>
<keyword evidence="3" id="KW-1185">Reference proteome</keyword>
<reference evidence="2" key="1">
    <citation type="submission" date="2021-02" db="EMBL/GenBank/DDBJ databases">
        <authorList>
            <person name="Dougan E. K."/>
            <person name="Rhodes N."/>
            <person name="Thang M."/>
            <person name="Chan C."/>
        </authorList>
    </citation>
    <scope>NUCLEOTIDE SEQUENCE</scope>
</reference>
<comment type="caution">
    <text evidence="2">The sequence shown here is derived from an EMBL/GenBank/DDBJ whole genome shotgun (WGS) entry which is preliminary data.</text>
</comment>
<evidence type="ECO:0000313" key="3">
    <source>
        <dbReference type="Proteomes" id="UP000601435"/>
    </source>
</evidence>
<feature type="non-terminal residue" evidence="2">
    <location>
        <position position="1"/>
    </location>
</feature>
<evidence type="ECO:0000313" key="2">
    <source>
        <dbReference type="EMBL" id="CAE7252596.1"/>
    </source>
</evidence>
<keyword evidence="1" id="KW-1133">Transmembrane helix</keyword>
<dbReference type="OrthoDB" id="442379at2759"/>
<keyword evidence="1" id="KW-0472">Membrane</keyword>
<gene>
    <name evidence="2" type="ORF">SNEC2469_LOCUS5320</name>
</gene>
<proteinExistence type="predicted"/>
<dbReference type="AlphaFoldDB" id="A0A812LZ86"/>
<protein>
    <submittedName>
        <fullName evidence="2">Uncharacterized protein</fullName>
    </submittedName>
</protein>
<feature type="non-terminal residue" evidence="2">
    <location>
        <position position="242"/>
    </location>
</feature>
<keyword evidence="1" id="KW-0812">Transmembrane</keyword>